<dbReference type="AlphaFoldDB" id="A0A485LIR3"/>
<dbReference type="GO" id="GO:0005524">
    <property type="term" value="F:ATP binding"/>
    <property type="evidence" value="ECO:0007669"/>
    <property type="project" value="InterPro"/>
</dbReference>
<dbReference type="Proteomes" id="UP000332933">
    <property type="component" value="Unassembled WGS sequence"/>
</dbReference>
<organism evidence="10 11">
    <name type="scientific">Aphanomyces stellatus</name>
    <dbReference type="NCBI Taxonomy" id="120398"/>
    <lineage>
        <taxon>Eukaryota</taxon>
        <taxon>Sar</taxon>
        <taxon>Stramenopiles</taxon>
        <taxon>Oomycota</taxon>
        <taxon>Saprolegniomycetes</taxon>
        <taxon>Saprolegniales</taxon>
        <taxon>Verrucalvaceae</taxon>
        <taxon>Aphanomyces</taxon>
    </lineage>
</organism>
<dbReference type="CDD" id="cd08041">
    <property type="entry name" value="OBF_kDNA_ligase_like"/>
    <property type="match status" value="1"/>
</dbReference>
<evidence type="ECO:0000313" key="11">
    <source>
        <dbReference type="Proteomes" id="UP000332933"/>
    </source>
</evidence>
<dbReference type="GO" id="GO:0006260">
    <property type="term" value="P:DNA replication"/>
    <property type="evidence" value="ECO:0007669"/>
    <property type="project" value="UniProtKB-KW"/>
</dbReference>
<evidence type="ECO:0000256" key="1">
    <source>
        <dbReference type="ARBA" id="ARBA00001968"/>
    </source>
</evidence>
<dbReference type="EMBL" id="CAADRA010007000">
    <property type="protein sequence ID" value="VFT98089.1"/>
    <property type="molecule type" value="Genomic_DNA"/>
</dbReference>
<reference evidence="9" key="2">
    <citation type="submission" date="2019-06" db="EMBL/GenBank/DDBJ databases">
        <title>Genomics analysis of Aphanomyces spp. identifies a new class of oomycete effector associated with host adaptation.</title>
        <authorList>
            <person name="Gaulin E."/>
        </authorList>
    </citation>
    <scope>NUCLEOTIDE SEQUENCE</scope>
    <source>
        <strain evidence="9">CBS 578.67</strain>
    </source>
</reference>
<evidence type="ECO:0000259" key="8">
    <source>
        <dbReference type="Pfam" id="PF14743"/>
    </source>
</evidence>
<dbReference type="GO" id="GO:0006281">
    <property type="term" value="P:DNA repair"/>
    <property type="evidence" value="ECO:0007669"/>
    <property type="project" value="UniProtKB-KW"/>
</dbReference>
<evidence type="ECO:0000256" key="6">
    <source>
        <dbReference type="SAM" id="MobiDB-lite"/>
    </source>
</evidence>
<dbReference type="InterPro" id="IPR050326">
    <property type="entry name" value="NAD_dep_DNA_ligaseB"/>
</dbReference>
<dbReference type="SUPFAM" id="SSF50249">
    <property type="entry name" value="Nucleic acid-binding proteins"/>
    <property type="match status" value="1"/>
</dbReference>
<evidence type="ECO:0000256" key="3">
    <source>
        <dbReference type="ARBA" id="ARBA00022705"/>
    </source>
</evidence>
<dbReference type="GO" id="GO:0003910">
    <property type="term" value="F:DNA ligase (ATP) activity"/>
    <property type="evidence" value="ECO:0007669"/>
    <property type="project" value="InterPro"/>
</dbReference>
<dbReference type="EMBL" id="VJMH01006974">
    <property type="protein sequence ID" value="KAF0686796.1"/>
    <property type="molecule type" value="Genomic_DNA"/>
</dbReference>
<feature type="domain" description="ATP-dependent DNA ligase family profile" evidence="7">
    <location>
        <begin position="118"/>
        <end position="234"/>
    </location>
</feature>
<accession>A0A485LIR3</accession>
<dbReference type="PANTHER" id="PTHR47810:SF1">
    <property type="entry name" value="DNA LIGASE B"/>
    <property type="match status" value="1"/>
</dbReference>
<dbReference type="Pfam" id="PF01068">
    <property type="entry name" value="DNA_ligase_A_M"/>
    <property type="match status" value="1"/>
</dbReference>
<dbReference type="InterPro" id="IPR012340">
    <property type="entry name" value="NA-bd_OB-fold"/>
</dbReference>
<keyword evidence="5" id="KW-0234">DNA repair</keyword>
<dbReference type="InterPro" id="IPR029319">
    <property type="entry name" value="DNA_ligase_OB"/>
</dbReference>
<dbReference type="NCBIfam" id="NF006592">
    <property type="entry name" value="PRK09125.1"/>
    <property type="match status" value="1"/>
</dbReference>
<keyword evidence="11" id="KW-1185">Reference proteome</keyword>
<reference evidence="10 11" key="1">
    <citation type="submission" date="2019-03" db="EMBL/GenBank/DDBJ databases">
        <authorList>
            <person name="Gaulin E."/>
            <person name="Dumas B."/>
        </authorList>
    </citation>
    <scope>NUCLEOTIDE SEQUENCE [LARGE SCALE GENOMIC DNA]</scope>
    <source>
        <strain evidence="10">CBS 568.67</strain>
    </source>
</reference>
<keyword evidence="3" id="KW-0235">DNA replication</keyword>
<proteinExistence type="predicted"/>
<feature type="domain" description="DNA ligase OB-like" evidence="8">
    <location>
        <begin position="249"/>
        <end position="312"/>
    </location>
</feature>
<feature type="region of interest" description="Disordered" evidence="6">
    <location>
        <begin position="23"/>
        <end position="59"/>
    </location>
</feature>
<dbReference type="Gene3D" id="2.40.50.140">
    <property type="entry name" value="Nucleic acid-binding proteins"/>
    <property type="match status" value="1"/>
</dbReference>
<evidence type="ECO:0000256" key="2">
    <source>
        <dbReference type="ARBA" id="ARBA00022598"/>
    </source>
</evidence>
<dbReference type="GO" id="GO:0006310">
    <property type="term" value="P:DNA recombination"/>
    <property type="evidence" value="ECO:0007669"/>
    <property type="project" value="InterPro"/>
</dbReference>
<evidence type="ECO:0000313" key="10">
    <source>
        <dbReference type="EMBL" id="VFT98089.1"/>
    </source>
</evidence>
<name>A0A485LIR3_9STRA</name>
<dbReference type="InterPro" id="IPR012310">
    <property type="entry name" value="DNA_ligase_ATP-dep_cent"/>
</dbReference>
<dbReference type="PANTHER" id="PTHR47810">
    <property type="entry name" value="DNA LIGASE"/>
    <property type="match status" value="1"/>
</dbReference>
<comment type="cofactor">
    <cofactor evidence="1">
        <name>a divalent metal cation</name>
        <dbReference type="ChEBI" id="CHEBI:60240"/>
    </cofactor>
</comment>
<dbReference type="Gene3D" id="3.30.1490.70">
    <property type="match status" value="1"/>
</dbReference>
<evidence type="ECO:0000256" key="4">
    <source>
        <dbReference type="ARBA" id="ARBA00022763"/>
    </source>
</evidence>
<evidence type="ECO:0000259" key="7">
    <source>
        <dbReference type="Pfam" id="PF01068"/>
    </source>
</evidence>
<keyword evidence="4" id="KW-0227">DNA damage</keyword>
<dbReference type="Gene3D" id="3.30.470.30">
    <property type="entry name" value="DNA ligase/mRNA capping enzyme"/>
    <property type="match status" value="1"/>
</dbReference>
<dbReference type="CDD" id="cd07896">
    <property type="entry name" value="Adenylation_kDNA_ligase_like"/>
    <property type="match status" value="1"/>
</dbReference>
<dbReference type="SUPFAM" id="SSF56091">
    <property type="entry name" value="DNA ligase/mRNA capping enzyme, catalytic domain"/>
    <property type="match status" value="1"/>
</dbReference>
<sequence>MTSTTLSLSPIIDLTSDAIVLVSSSSPTPSPAKRMVQSPPAAKRRHAKLVKASPPKKVGSKRPNVLLAKKWDEQQDVTGWWVSEKLDGVRGYWNGAHFVSRLGNIFHAPAFFTAHLPTDHHLDGELFMGRNLFEQTVGIVKRHDGGDLWKKLTFMVFDVPSLKQTTFEARQAFLRTCVADCPYAKAVEQRVCRSNAALWESLNDVEALGAEGLMLRQPRSAYVGGRSNTLLKVKSFSDDEAIVVGYEDGKGKYEGLVGSLKVRNRGGVRFSVGSGLTDSHRRKPPTVGSMITYRFQELTAAGVPRFPTFVGVAIDKAWDESK</sequence>
<dbReference type="Pfam" id="PF14743">
    <property type="entry name" value="DNA_ligase_OB_2"/>
    <property type="match status" value="1"/>
</dbReference>
<evidence type="ECO:0000256" key="5">
    <source>
        <dbReference type="ARBA" id="ARBA00023204"/>
    </source>
</evidence>
<gene>
    <name evidence="10" type="primary">Aste57867_21418</name>
    <name evidence="9" type="ORF">As57867_021349</name>
    <name evidence="10" type="ORF">ASTE57867_21418</name>
</gene>
<dbReference type="OrthoDB" id="411785at2759"/>
<keyword evidence="2" id="KW-0436">Ligase</keyword>
<protein>
    <submittedName>
        <fullName evidence="10">Aste57867_21418 protein</fullName>
    </submittedName>
</protein>
<evidence type="ECO:0000313" key="9">
    <source>
        <dbReference type="EMBL" id="KAF0686796.1"/>
    </source>
</evidence>